<evidence type="ECO:0000313" key="1">
    <source>
        <dbReference type="EMBL" id="KKW13145.1"/>
    </source>
</evidence>
<name>A0A0G1W3L0_9BACT</name>
<dbReference type="EMBL" id="LCQD01000004">
    <property type="protein sequence ID" value="KKW13145.1"/>
    <property type="molecule type" value="Genomic_DNA"/>
</dbReference>
<sequence>MNRTRLMSEADEKRLAEDAEKLTAPQLAEKYACGLSTVYRIFRQHGIGHRHRGGERKPIDVEKALALRAKGLDATKIAKKLGVWVQSVQRVFQKVDGQEHQRKRKKTRLPIGEIQNDRYKGLTTLELAEKYKASQSGIKALLRRENCYIDYGCPDAEDVWRLRAEGLTRIKIAEQLGCSLSTVDRRLREKKKKEK</sequence>
<dbReference type="Proteomes" id="UP000034588">
    <property type="component" value="Unassembled WGS sequence"/>
</dbReference>
<comment type="caution">
    <text evidence="1">The sequence shown here is derived from an EMBL/GenBank/DDBJ whole genome shotgun (WGS) entry which is preliminary data.</text>
</comment>
<accession>A0A0G1W3L0</accession>
<dbReference type="AlphaFoldDB" id="A0A0G1W3L0"/>
<proteinExistence type="predicted"/>
<protein>
    <submittedName>
        <fullName evidence="1">Uncharacterized protein</fullName>
    </submittedName>
</protein>
<gene>
    <name evidence="1" type="ORF">UY48_C0004G0020</name>
</gene>
<organism evidence="1 2">
    <name type="scientific">Candidatus Gottesmanbacteria bacterium GW2011_GWB1_49_7</name>
    <dbReference type="NCBI Taxonomy" id="1618448"/>
    <lineage>
        <taxon>Bacteria</taxon>
        <taxon>Candidatus Gottesmaniibacteriota</taxon>
    </lineage>
</organism>
<reference evidence="1 2" key="1">
    <citation type="journal article" date="2015" name="Nature">
        <title>rRNA introns, odd ribosomes, and small enigmatic genomes across a large radiation of phyla.</title>
        <authorList>
            <person name="Brown C.T."/>
            <person name="Hug L.A."/>
            <person name="Thomas B.C."/>
            <person name="Sharon I."/>
            <person name="Castelle C.J."/>
            <person name="Singh A."/>
            <person name="Wilkins M.J."/>
            <person name="Williams K.H."/>
            <person name="Banfield J.F."/>
        </authorList>
    </citation>
    <scope>NUCLEOTIDE SEQUENCE [LARGE SCALE GENOMIC DNA]</scope>
</reference>
<evidence type="ECO:0000313" key="2">
    <source>
        <dbReference type="Proteomes" id="UP000034588"/>
    </source>
</evidence>